<gene>
    <name evidence="2" type="ORF">CA267_017685</name>
</gene>
<proteinExistence type="predicted"/>
<dbReference type="CDD" id="cd19916">
    <property type="entry name" value="OphMA_like"/>
    <property type="match status" value="1"/>
</dbReference>
<keyword evidence="3" id="KW-1185">Reference proteome</keyword>
<sequence>MQNNKGSLVCVGPGMTLGAHMSVRCRSHIENAEVVFTSCHPLMESWIETMNPDVRSLQHLYAEHKDRRITYREMLVRIMAEVRQGKRVVGAFYGHPGVFAQVPHHAIAKAREEGFSAHMEPGISAEDCLYADMGIDPGAFGCQHFETSQFMFYHRRFDPTAYLILWQVALAGDLTISKRISSRGERQILVDLLLQTYPADHLVALYECPTLITDKVRIDWVPLNKLADAQLQPITTLVVPPAQKLSKNTAILAQLEQLHKLEGK</sequence>
<dbReference type="Proteomes" id="UP000219285">
    <property type="component" value="Chromosome"/>
</dbReference>
<dbReference type="OrthoDB" id="1459304at2"/>
<dbReference type="RefSeq" id="WP_075609562.1">
    <property type="nucleotide sequence ID" value="NZ_CP052766.1"/>
</dbReference>
<reference evidence="2 3" key="2">
    <citation type="submission" date="2020-04" db="EMBL/GenBank/DDBJ databases">
        <title>Complete genome sequence of Alteromonas pelagimontana 5.12T.</title>
        <authorList>
            <person name="Sinha R.K."/>
            <person name="Krishnan K.P."/>
            <person name="Kurian J.P."/>
        </authorList>
    </citation>
    <scope>NUCLEOTIDE SEQUENCE [LARGE SCALE GENOMIC DNA]</scope>
    <source>
        <strain evidence="2 3">5.12</strain>
    </source>
</reference>
<dbReference type="InterPro" id="IPR014777">
    <property type="entry name" value="4pyrrole_Mease_sub1"/>
</dbReference>
<protein>
    <recommendedName>
        <fullName evidence="1">Tetrapyrrole methylase domain-containing protein</fullName>
    </recommendedName>
</protein>
<evidence type="ECO:0000313" key="3">
    <source>
        <dbReference type="Proteomes" id="UP000219285"/>
    </source>
</evidence>
<dbReference type="InterPro" id="IPR035996">
    <property type="entry name" value="4pyrrol_Methylase_sf"/>
</dbReference>
<dbReference type="Gene3D" id="3.40.1010.10">
    <property type="entry name" value="Cobalt-precorrin-4 Transmethylase, Domain 1"/>
    <property type="match status" value="1"/>
</dbReference>
<organism evidence="2 3">
    <name type="scientific">Alteromonas pelagimontana</name>
    <dbReference type="NCBI Taxonomy" id="1858656"/>
    <lineage>
        <taxon>Bacteria</taxon>
        <taxon>Pseudomonadati</taxon>
        <taxon>Pseudomonadota</taxon>
        <taxon>Gammaproteobacteria</taxon>
        <taxon>Alteromonadales</taxon>
        <taxon>Alteromonadaceae</taxon>
        <taxon>Alteromonas/Salinimonas group</taxon>
        <taxon>Alteromonas</taxon>
    </lineage>
</organism>
<dbReference type="Pfam" id="PF00590">
    <property type="entry name" value="TP_methylase"/>
    <property type="match status" value="1"/>
</dbReference>
<dbReference type="SUPFAM" id="SSF53790">
    <property type="entry name" value="Tetrapyrrole methylase"/>
    <property type="match status" value="1"/>
</dbReference>
<dbReference type="KEGG" id="apel:CA267_017685"/>
<reference evidence="3" key="1">
    <citation type="submission" date="2014-12" db="EMBL/GenBank/DDBJ databases">
        <title>Complete genome sequence of a multi-drug resistant Klebsiella pneumoniae.</title>
        <authorList>
            <person name="Hua X."/>
            <person name="Chen Q."/>
            <person name="Li X."/>
            <person name="Feng Y."/>
            <person name="Ruan Z."/>
            <person name="Yu Y."/>
        </authorList>
    </citation>
    <scope>NUCLEOTIDE SEQUENCE [LARGE SCALE GENOMIC DNA]</scope>
    <source>
        <strain evidence="3">5.12</strain>
    </source>
</reference>
<accession>A0A6M4MGX1</accession>
<name>A0A6M4MGX1_9ALTE</name>
<dbReference type="GO" id="GO:0008168">
    <property type="term" value="F:methyltransferase activity"/>
    <property type="evidence" value="ECO:0007669"/>
    <property type="project" value="InterPro"/>
</dbReference>
<feature type="domain" description="Tetrapyrrole methylase" evidence="1">
    <location>
        <begin position="8"/>
        <end position="204"/>
    </location>
</feature>
<evidence type="ECO:0000259" key="1">
    <source>
        <dbReference type="Pfam" id="PF00590"/>
    </source>
</evidence>
<evidence type="ECO:0000313" key="2">
    <source>
        <dbReference type="EMBL" id="QJR82454.1"/>
    </source>
</evidence>
<dbReference type="InterPro" id="IPR000878">
    <property type="entry name" value="4pyrrol_Mease"/>
</dbReference>
<dbReference type="AlphaFoldDB" id="A0A6M4MGX1"/>
<dbReference type="EMBL" id="CP052766">
    <property type="protein sequence ID" value="QJR82454.1"/>
    <property type="molecule type" value="Genomic_DNA"/>
</dbReference>